<dbReference type="RefSeq" id="WP_143265927.1">
    <property type="nucleotide sequence ID" value="NZ_FZQA01000001.1"/>
</dbReference>
<keyword evidence="2" id="KW-1185">Reference proteome</keyword>
<gene>
    <name evidence="1" type="ORF">SAMN06297382_0597</name>
</gene>
<dbReference type="AlphaFoldDB" id="A0A239PJW5"/>
<organism evidence="1 2">
    <name type="scientific">Amphiplicatus metriothermophilus</name>
    <dbReference type="NCBI Taxonomy" id="1519374"/>
    <lineage>
        <taxon>Bacteria</taxon>
        <taxon>Pseudomonadati</taxon>
        <taxon>Pseudomonadota</taxon>
        <taxon>Alphaproteobacteria</taxon>
        <taxon>Parvularculales</taxon>
        <taxon>Parvularculaceae</taxon>
        <taxon>Amphiplicatus</taxon>
    </lineage>
</organism>
<name>A0A239PJW5_9PROT</name>
<protein>
    <submittedName>
        <fullName evidence="1">Uncharacterized protein</fullName>
    </submittedName>
</protein>
<dbReference type="Proteomes" id="UP000198346">
    <property type="component" value="Unassembled WGS sequence"/>
</dbReference>
<sequence length="84" mass="9136">MDGLQLVLMLVCASLVIGWYLTQTIAGGAGARGLFAIRTAPEEVPDAPIDAAVSNEARLAWRTKARGRAWRDKDAPAWRRRDGS</sequence>
<evidence type="ECO:0000313" key="2">
    <source>
        <dbReference type="Proteomes" id="UP000198346"/>
    </source>
</evidence>
<accession>A0A239PJW5</accession>
<proteinExistence type="predicted"/>
<dbReference type="EMBL" id="FZQA01000001">
    <property type="protein sequence ID" value="SNT68101.1"/>
    <property type="molecule type" value="Genomic_DNA"/>
</dbReference>
<reference evidence="1 2" key="1">
    <citation type="submission" date="2017-07" db="EMBL/GenBank/DDBJ databases">
        <authorList>
            <person name="Sun Z.S."/>
            <person name="Albrecht U."/>
            <person name="Echele G."/>
            <person name="Lee C.C."/>
        </authorList>
    </citation>
    <scope>NUCLEOTIDE SEQUENCE [LARGE SCALE GENOMIC DNA]</scope>
    <source>
        <strain evidence="1 2">CGMCC 1.12710</strain>
    </source>
</reference>
<evidence type="ECO:0000313" key="1">
    <source>
        <dbReference type="EMBL" id="SNT68101.1"/>
    </source>
</evidence>